<organism evidence="2 3">
    <name type="scientific">Stephania yunnanensis</name>
    <dbReference type="NCBI Taxonomy" id="152371"/>
    <lineage>
        <taxon>Eukaryota</taxon>
        <taxon>Viridiplantae</taxon>
        <taxon>Streptophyta</taxon>
        <taxon>Embryophyta</taxon>
        <taxon>Tracheophyta</taxon>
        <taxon>Spermatophyta</taxon>
        <taxon>Magnoliopsida</taxon>
        <taxon>Ranunculales</taxon>
        <taxon>Menispermaceae</taxon>
        <taxon>Menispermoideae</taxon>
        <taxon>Cissampelideae</taxon>
        <taxon>Stephania</taxon>
    </lineage>
</organism>
<protein>
    <submittedName>
        <fullName evidence="2">Uncharacterized protein</fullName>
    </submittedName>
</protein>
<gene>
    <name evidence="2" type="ORF">Syun_012562</name>
</gene>
<evidence type="ECO:0000313" key="3">
    <source>
        <dbReference type="Proteomes" id="UP001420932"/>
    </source>
</evidence>
<proteinExistence type="predicted"/>
<feature type="compositionally biased region" description="Low complexity" evidence="1">
    <location>
        <begin position="55"/>
        <end position="65"/>
    </location>
</feature>
<dbReference type="EMBL" id="JBBNAF010000005">
    <property type="protein sequence ID" value="KAK9143162.1"/>
    <property type="molecule type" value="Genomic_DNA"/>
</dbReference>
<dbReference type="Proteomes" id="UP001420932">
    <property type="component" value="Unassembled WGS sequence"/>
</dbReference>
<sequence>MAHSHPVTHTQHSKLVVYAPAQFEWIGGPNSFIIVTEAGSLVVEFPVTRSRRSRSSSSPVTAARPSPTPHRSTALLLPRHRPPPLPPPHLTLRRSDLSTPDPPVSNSLTGHRHSSLPSSHRRLRSHRRADPNEHPRPTPHLGKGEPPSLLVPRLDRLPSHPQSDAPACVQYTKQ</sequence>
<accession>A0AAP0K213</accession>
<keyword evidence="3" id="KW-1185">Reference proteome</keyword>
<comment type="caution">
    <text evidence="2">The sequence shown here is derived from an EMBL/GenBank/DDBJ whole genome shotgun (WGS) entry which is preliminary data.</text>
</comment>
<dbReference type="AlphaFoldDB" id="A0AAP0K213"/>
<name>A0AAP0K213_9MAGN</name>
<feature type="region of interest" description="Disordered" evidence="1">
    <location>
        <begin position="48"/>
        <end position="174"/>
    </location>
</feature>
<evidence type="ECO:0000256" key="1">
    <source>
        <dbReference type="SAM" id="MobiDB-lite"/>
    </source>
</evidence>
<evidence type="ECO:0000313" key="2">
    <source>
        <dbReference type="EMBL" id="KAK9143162.1"/>
    </source>
</evidence>
<reference evidence="2 3" key="1">
    <citation type="submission" date="2024-01" db="EMBL/GenBank/DDBJ databases">
        <title>Genome assemblies of Stephania.</title>
        <authorList>
            <person name="Yang L."/>
        </authorList>
    </citation>
    <scope>NUCLEOTIDE SEQUENCE [LARGE SCALE GENOMIC DNA]</scope>
    <source>
        <strain evidence="2">YNDBR</strain>
        <tissue evidence="2">Leaf</tissue>
    </source>
</reference>
<feature type="compositionally biased region" description="Basic residues" evidence="1">
    <location>
        <begin position="110"/>
        <end position="127"/>
    </location>
</feature>